<dbReference type="GeneID" id="53316256"/>
<evidence type="ECO:0000256" key="2">
    <source>
        <dbReference type="ARBA" id="ARBA00022448"/>
    </source>
</evidence>
<evidence type="ECO:0000256" key="4">
    <source>
        <dbReference type="ARBA" id="ARBA00023010"/>
    </source>
</evidence>
<dbReference type="HAMAP" id="MF_00821">
    <property type="entry name" value="SecB"/>
    <property type="match status" value="1"/>
</dbReference>
<dbReference type="AlphaFoldDB" id="A0A143DCH7"/>
<reference evidence="8 9" key="1">
    <citation type="submission" date="2016-02" db="EMBL/GenBank/DDBJ databases">
        <title>Complete Genome of H5569, the type strain of the newly described species Haematospirillium jordaniae.</title>
        <authorList>
            <person name="Nicholson A.C."/>
            <person name="Humrighouse B.W."/>
            <person name="Loparov V."/>
            <person name="McQuiston J.R."/>
        </authorList>
    </citation>
    <scope>NUCLEOTIDE SEQUENCE [LARGE SCALE GENOMIC DNA]</scope>
    <source>
        <strain evidence="8 9">H5569</strain>
    </source>
</reference>
<dbReference type="GO" id="GO:0051082">
    <property type="term" value="F:unfolded protein binding"/>
    <property type="evidence" value="ECO:0007669"/>
    <property type="project" value="InterPro"/>
</dbReference>
<dbReference type="RefSeq" id="WP_066133632.1">
    <property type="nucleotide sequence ID" value="NZ_CP014525.1"/>
</dbReference>
<dbReference type="PRINTS" id="PR01594">
    <property type="entry name" value="SECBCHAPRONE"/>
</dbReference>
<dbReference type="NCBIfam" id="TIGR00809">
    <property type="entry name" value="secB"/>
    <property type="match status" value="1"/>
</dbReference>
<name>A0A143DCH7_9PROT</name>
<evidence type="ECO:0000313" key="9">
    <source>
        <dbReference type="Proteomes" id="UP000076066"/>
    </source>
</evidence>
<comment type="function">
    <text evidence="6">One of the proteins required for the normal export of preproteins out of the cell cytoplasm. It is a molecular chaperone that binds to a subset of precursor proteins, maintaining them in a translocation-competent state. It also specifically binds to its receptor SecA.</text>
</comment>
<evidence type="ECO:0000313" key="8">
    <source>
        <dbReference type="EMBL" id="AMW34441.1"/>
    </source>
</evidence>
<keyword evidence="4 6" id="KW-0811">Translocation</keyword>
<gene>
    <name evidence="6" type="primary">secB</name>
    <name evidence="8" type="ORF">AY555_03720</name>
</gene>
<evidence type="ECO:0000256" key="3">
    <source>
        <dbReference type="ARBA" id="ARBA00022927"/>
    </source>
</evidence>
<dbReference type="GO" id="GO:0051262">
    <property type="term" value="P:protein tetramerization"/>
    <property type="evidence" value="ECO:0007669"/>
    <property type="project" value="InterPro"/>
</dbReference>
<dbReference type="STRING" id="1549855.AY555_03720"/>
<feature type="compositionally biased region" description="Polar residues" evidence="7">
    <location>
        <begin position="1"/>
        <end position="18"/>
    </location>
</feature>
<evidence type="ECO:0000256" key="5">
    <source>
        <dbReference type="ARBA" id="ARBA00023186"/>
    </source>
</evidence>
<dbReference type="KEGG" id="hjo:AY555_03720"/>
<keyword evidence="5 6" id="KW-0143">Chaperone</keyword>
<comment type="subunit">
    <text evidence="6">Homotetramer, a dimer of dimers. One homotetramer interacts with 1 SecA dimer.</text>
</comment>
<evidence type="ECO:0000256" key="1">
    <source>
        <dbReference type="ARBA" id="ARBA00009990"/>
    </source>
</evidence>
<feature type="region of interest" description="Disordered" evidence="7">
    <location>
        <begin position="1"/>
        <end position="20"/>
    </location>
</feature>
<dbReference type="InterPro" id="IPR003708">
    <property type="entry name" value="SecB"/>
</dbReference>
<comment type="subcellular location">
    <subcellularLocation>
        <location evidence="6">Cytoplasm</location>
    </subcellularLocation>
</comment>
<proteinExistence type="inferred from homology"/>
<dbReference type="OrthoDB" id="9795145at2"/>
<keyword evidence="6" id="KW-0963">Cytoplasm</keyword>
<protein>
    <recommendedName>
        <fullName evidence="6">Protein-export protein SecB</fullName>
    </recommendedName>
</protein>
<dbReference type="GO" id="GO:0005737">
    <property type="term" value="C:cytoplasm"/>
    <property type="evidence" value="ECO:0007669"/>
    <property type="project" value="UniProtKB-SubCell"/>
</dbReference>
<dbReference type="NCBIfam" id="NF004392">
    <property type="entry name" value="PRK05751.1-3"/>
    <property type="match status" value="1"/>
</dbReference>
<dbReference type="InterPro" id="IPR035958">
    <property type="entry name" value="SecB-like_sf"/>
</dbReference>
<dbReference type="PANTHER" id="PTHR36918">
    <property type="match status" value="1"/>
</dbReference>
<dbReference type="SUPFAM" id="SSF54611">
    <property type="entry name" value="SecB-like"/>
    <property type="match status" value="1"/>
</dbReference>
<dbReference type="GO" id="GO:0015031">
    <property type="term" value="P:protein transport"/>
    <property type="evidence" value="ECO:0007669"/>
    <property type="project" value="UniProtKB-UniRule"/>
</dbReference>
<sequence>MTTDAQNHTTTPEDNTSDAPPLMLAIESQYIKDLSFEAPQTPVIFHKMREQAPAVSFGADVKARHLDGNVFEVVLHVEVKADVGAETAFMLELAYGAVVQANPVEADHLQPLLLIEAPRMLFPFVRNIIADVTRDGGFPQLMLQPIDFAALYRHRLAEAARPEQENTPEQV</sequence>
<keyword evidence="3 6" id="KW-0653">Protein transport</keyword>
<keyword evidence="9" id="KW-1185">Reference proteome</keyword>
<dbReference type="GO" id="GO:0006457">
    <property type="term" value="P:protein folding"/>
    <property type="evidence" value="ECO:0007669"/>
    <property type="project" value="UniProtKB-UniRule"/>
</dbReference>
<accession>A0A143DCH7</accession>
<dbReference type="Proteomes" id="UP000076066">
    <property type="component" value="Chromosome"/>
</dbReference>
<dbReference type="Gene3D" id="3.10.420.10">
    <property type="entry name" value="SecB-like"/>
    <property type="match status" value="1"/>
</dbReference>
<organism evidence="8 9">
    <name type="scientific">Haematospirillum jordaniae</name>
    <dbReference type="NCBI Taxonomy" id="1549855"/>
    <lineage>
        <taxon>Bacteria</taxon>
        <taxon>Pseudomonadati</taxon>
        <taxon>Pseudomonadota</taxon>
        <taxon>Alphaproteobacteria</taxon>
        <taxon>Rhodospirillales</taxon>
        <taxon>Novispirillaceae</taxon>
        <taxon>Haematospirillum</taxon>
    </lineage>
</organism>
<dbReference type="EMBL" id="CP014525">
    <property type="protein sequence ID" value="AMW34441.1"/>
    <property type="molecule type" value="Genomic_DNA"/>
</dbReference>
<comment type="similarity">
    <text evidence="1 6">Belongs to the SecB family.</text>
</comment>
<evidence type="ECO:0000256" key="7">
    <source>
        <dbReference type="SAM" id="MobiDB-lite"/>
    </source>
</evidence>
<dbReference type="PANTHER" id="PTHR36918:SF1">
    <property type="entry name" value="PROTEIN-EXPORT PROTEIN SECB"/>
    <property type="match status" value="1"/>
</dbReference>
<dbReference type="Pfam" id="PF02556">
    <property type="entry name" value="SecB"/>
    <property type="match status" value="1"/>
</dbReference>
<evidence type="ECO:0000256" key="6">
    <source>
        <dbReference type="HAMAP-Rule" id="MF_00821"/>
    </source>
</evidence>
<keyword evidence="2 6" id="KW-0813">Transport</keyword>